<proteinExistence type="predicted"/>
<dbReference type="InterPro" id="IPR001845">
    <property type="entry name" value="HTH_ArsR_DNA-bd_dom"/>
</dbReference>
<evidence type="ECO:0000256" key="1">
    <source>
        <dbReference type="ARBA" id="ARBA00023015"/>
    </source>
</evidence>
<dbReference type="OrthoDB" id="9802028at2"/>
<dbReference type="PRINTS" id="PR00778">
    <property type="entry name" value="HTHARSR"/>
</dbReference>
<evidence type="ECO:0000313" key="6">
    <source>
        <dbReference type="EMBL" id="EWT04316.1"/>
    </source>
</evidence>
<keyword evidence="3" id="KW-0804">Transcription</keyword>
<dbReference type="InterPro" id="IPR001763">
    <property type="entry name" value="Rhodanese-like_dom"/>
</dbReference>
<evidence type="ECO:0000313" key="7">
    <source>
        <dbReference type="Proteomes" id="UP000019494"/>
    </source>
</evidence>
<evidence type="ECO:0000256" key="2">
    <source>
        <dbReference type="ARBA" id="ARBA00023125"/>
    </source>
</evidence>
<dbReference type="GO" id="GO:0003677">
    <property type="term" value="F:DNA binding"/>
    <property type="evidence" value="ECO:0007669"/>
    <property type="project" value="UniProtKB-KW"/>
</dbReference>
<dbReference type="SMART" id="SM00418">
    <property type="entry name" value="HTH_ARSR"/>
    <property type="match status" value="1"/>
</dbReference>
<dbReference type="GO" id="GO:0003700">
    <property type="term" value="F:DNA-binding transcription factor activity"/>
    <property type="evidence" value="ECO:0007669"/>
    <property type="project" value="InterPro"/>
</dbReference>
<dbReference type="SUPFAM" id="SSF52821">
    <property type="entry name" value="Rhodanese/Cell cycle control phosphatase"/>
    <property type="match status" value="1"/>
</dbReference>
<keyword evidence="1" id="KW-0805">Transcription regulation</keyword>
<accession>W9GDM8</accession>
<dbReference type="Pfam" id="PF00581">
    <property type="entry name" value="Rhodanese"/>
    <property type="match status" value="1"/>
</dbReference>
<dbReference type="PROSITE" id="PS50206">
    <property type="entry name" value="RHODANESE_3"/>
    <property type="match status" value="1"/>
</dbReference>
<reference evidence="7" key="1">
    <citation type="submission" date="2013-08" db="EMBL/GenBank/DDBJ databases">
        <title>Intrasporangium oryzae NRRL B-24470.</title>
        <authorList>
            <person name="Liu H."/>
            <person name="Wang G."/>
        </authorList>
    </citation>
    <scope>NUCLEOTIDE SEQUENCE [LARGE SCALE GENOMIC DNA]</scope>
    <source>
        <strain evidence="7">Q5-1</strain>
    </source>
</reference>
<protein>
    <submittedName>
        <fullName evidence="6">ArsR family transcriptional regulator</fullName>
    </submittedName>
</protein>
<dbReference type="Gene3D" id="1.10.10.10">
    <property type="entry name" value="Winged helix-like DNA-binding domain superfamily/Winged helix DNA-binding domain"/>
    <property type="match status" value="1"/>
</dbReference>
<dbReference type="InterPro" id="IPR001307">
    <property type="entry name" value="Thiosulphate_STrfase_CS"/>
</dbReference>
<evidence type="ECO:0000259" key="4">
    <source>
        <dbReference type="PROSITE" id="PS50206"/>
    </source>
</evidence>
<dbReference type="Proteomes" id="UP000019494">
    <property type="component" value="Unassembled WGS sequence"/>
</dbReference>
<dbReference type="GO" id="GO:0004792">
    <property type="term" value="F:thiosulfate-cyanide sulfurtransferase activity"/>
    <property type="evidence" value="ECO:0007669"/>
    <property type="project" value="InterPro"/>
</dbReference>
<dbReference type="PANTHER" id="PTHR43132">
    <property type="entry name" value="ARSENICAL RESISTANCE OPERON REPRESSOR ARSR-RELATED"/>
    <property type="match status" value="1"/>
</dbReference>
<dbReference type="SMART" id="SM00450">
    <property type="entry name" value="RHOD"/>
    <property type="match status" value="1"/>
</dbReference>
<comment type="caution">
    <text evidence="6">The sequence shown here is derived from an EMBL/GenBank/DDBJ whole genome shotgun (WGS) entry which is preliminary data.</text>
</comment>
<dbReference type="CDD" id="cd00158">
    <property type="entry name" value="RHOD"/>
    <property type="match status" value="1"/>
</dbReference>
<dbReference type="Gene3D" id="3.40.250.10">
    <property type="entry name" value="Rhodanese-like domain"/>
    <property type="match status" value="1"/>
</dbReference>
<gene>
    <name evidence="6" type="ORF">N864_14560</name>
</gene>
<dbReference type="SUPFAM" id="SSF46785">
    <property type="entry name" value="Winged helix' DNA-binding domain"/>
    <property type="match status" value="1"/>
</dbReference>
<evidence type="ECO:0000256" key="3">
    <source>
        <dbReference type="ARBA" id="ARBA00023163"/>
    </source>
</evidence>
<dbReference type="InterPro" id="IPR011991">
    <property type="entry name" value="ArsR-like_HTH"/>
</dbReference>
<organism evidence="6 7">
    <name type="scientific">Intrasporangium chromatireducens Q5-1</name>
    <dbReference type="NCBI Taxonomy" id="584657"/>
    <lineage>
        <taxon>Bacteria</taxon>
        <taxon>Bacillati</taxon>
        <taxon>Actinomycetota</taxon>
        <taxon>Actinomycetes</taxon>
        <taxon>Micrococcales</taxon>
        <taxon>Intrasporangiaceae</taxon>
        <taxon>Intrasporangium</taxon>
    </lineage>
</organism>
<dbReference type="InterPro" id="IPR036388">
    <property type="entry name" value="WH-like_DNA-bd_sf"/>
</dbReference>
<keyword evidence="2" id="KW-0238">DNA-binding</keyword>
<dbReference type="PANTHER" id="PTHR43132:SF8">
    <property type="entry name" value="HTH-TYPE TRANSCRIPTIONAL REGULATOR KMTR"/>
    <property type="match status" value="1"/>
</dbReference>
<keyword evidence="7" id="KW-1185">Reference proteome</keyword>
<evidence type="ECO:0000259" key="5">
    <source>
        <dbReference type="PROSITE" id="PS50987"/>
    </source>
</evidence>
<name>W9GDM8_9MICO</name>
<dbReference type="InterPro" id="IPR051011">
    <property type="entry name" value="Metal_resp_trans_reg"/>
</dbReference>
<dbReference type="NCBIfam" id="NF033788">
    <property type="entry name" value="HTH_metalloreg"/>
    <property type="match status" value="1"/>
</dbReference>
<dbReference type="AlphaFoldDB" id="W9GDM8"/>
<dbReference type="InterPro" id="IPR036873">
    <property type="entry name" value="Rhodanese-like_dom_sf"/>
</dbReference>
<dbReference type="PROSITE" id="PS50987">
    <property type="entry name" value="HTH_ARSR_2"/>
    <property type="match status" value="1"/>
</dbReference>
<dbReference type="PATRIC" id="fig|584657.3.peg.3810"/>
<dbReference type="EMBL" id="AWQS01000272">
    <property type="protein sequence ID" value="EWT04316.1"/>
    <property type="molecule type" value="Genomic_DNA"/>
</dbReference>
<dbReference type="Pfam" id="PF01022">
    <property type="entry name" value="HTH_5"/>
    <property type="match status" value="1"/>
</dbReference>
<dbReference type="CDD" id="cd00090">
    <property type="entry name" value="HTH_ARSR"/>
    <property type="match status" value="1"/>
</dbReference>
<feature type="domain" description="Rhodanese" evidence="4">
    <location>
        <begin position="135"/>
        <end position="224"/>
    </location>
</feature>
<sequence length="228" mass="25099">MGDRQKKTELFDQIARVGKAVGNGKRLELLDLLVQGERSVEKLAAAADLGLTTASAHLQVLRQAGLVTTRREGTKIYYNVAGLDVIRLYEQLRAVATDRVADVRRARDDYLGLDPTAPVDQTAETSREELLAKAADGRVTVIDVRPREEYEFAHVPGARSLPLDELAERLGDLPEDQEVVAYCRGAYCVLAYEAVNLLHDQGVPARRLQDGMLEWHLSGLPVENGQAA</sequence>
<dbReference type="PROSITE" id="PS00380">
    <property type="entry name" value="RHODANESE_1"/>
    <property type="match status" value="1"/>
</dbReference>
<feature type="domain" description="HTH arsR-type" evidence="5">
    <location>
        <begin position="6"/>
        <end position="100"/>
    </location>
</feature>
<dbReference type="InterPro" id="IPR036390">
    <property type="entry name" value="WH_DNA-bd_sf"/>
</dbReference>